<dbReference type="CDD" id="cd07984">
    <property type="entry name" value="LPLAT_LABLAT-like"/>
    <property type="match status" value="1"/>
</dbReference>
<dbReference type="Pfam" id="PF03279">
    <property type="entry name" value="Lip_A_acyltrans"/>
    <property type="match status" value="1"/>
</dbReference>
<dbReference type="AlphaFoldDB" id="A0A5K7SGC4"/>
<dbReference type="KEGG" id="anf:AQPE_4835"/>
<dbReference type="EMBL" id="AP018694">
    <property type="protein sequence ID" value="BBE20641.1"/>
    <property type="molecule type" value="Genomic_DNA"/>
</dbReference>
<keyword evidence="7" id="KW-0812">Transmembrane</keyword>
<evidence type="ECO:0000256" key="3">
    <source>
        <dbReference type="ARBA" id="ARBA00022519"/>
    </source>
</evidence>
<dbReference type="PIRSF" id="PIRSF026649">
    <property type="entry name" value="MsbB"/>
    <property type="match status" value="1"/>
</dbReference>
<reference evidence="8" key="1">
    <citation type="journal article" date="2020" name="Int. J. Syst. Evol. Microbiol.">
        <title>Aquipluma nitroreducens gen. nov. sp. nov., a novel facultatively anaerobic bacterium isolated from a freshwater lake.</title>
        <authorList>
            <person name="Watanabe M."/>
            <person name="Kojima H."/>
            <person name="Fukui M."/>
        </authorList>
    </citation>
    <scope>NUCLEOTIDE SEQUENCE</scope>
    <source>
        <strain evidence="8">MeG22</strain>
    </source>
</reference>
<feature type="transmembrane region" description="Helical" evidence="7">
    <location>
        <begin position="20"/>
        <end position="39"/>
    </location>
</feature>
<evidence type="ECO:0000313" key="9">
    <source>
        <dbReference type="Proteomes" id="UP001193389"/>
    </source>
</evidence>
<accession>A0A5K7SGC4</accession>
<evidence type="ECO:0000256" key="1">
    <source>
        <dbReference type="ARBA" id="ARBA00004533"/>
    </source>
</evidence>
<sequence length="295" mass="35395">MKKVLPRIGISFLKLLGYAPFWLLYFWADLIYLVCYYLVGYRKKTVIQNLKNSFPEKTDQEIREITVKFYRHFADLVVETIKAFQISEEALNKRFYYKNPEVLNEFYAQGRSVALLSGHYGNWEWTVSLPKIIKYQVNVIYRPIQDETFDRYMKQVRSRFGMFMMMARVSGRNMLELEKSGQLSATYYLTDQTALKDTDYWMMFLNQETAVFPGAEIMSTKFRQAVVFMDIQKVRRGCYEVEFTKLFDDASTTNKYEVTKAHTKFLEEIIRKRPEFWLWSHKRWKHTRPESIPLK</sequence>
<keyword evidence="3" id="KW-0997">Cell inner membrane</keyword>
<keyword evidence="2" id="KW-1003">Cell membrane</keyword>
<evidence type="ECO:0000313" key="8">
    <source>
        <dbReference type="EMBL" id="BBE20641.1"/>
    </source>
</evidence>
<dbReference type="Proteomes" id="UP001193389">
    <property type="component" value="Chromosome"/>
</dbReference>
<keyword evidence="5 7" id="KW-0472">Membrane</keyword>
<keyword evidence="7" id="KW-1133">Transmembrane helix</keyword>
<evidence type="ECO:0000256" key="6">
    <source>
        <dbReference type="ARBA" id="ARBA00023315"/>
    </source>
</evidence>
<comment type="subcellular location">
    <subcellularLocation>
        <location evidence="1">Cell inner membrane</location>
    </subcellularLocation>
</comment>
<protein>
    <submittedName>
        <fullName evidence="8">Lipid A biosynthesis lauroyl acyltransferase</fullName>
    </submittedName>
</protein>
<dbReference type="PANTHER" id="PTHR30606:SF10">
    <property type="entry name" value="PHOSPHATIDYLINOSITOL MANNOSIDE ACYLTRANSFERASE"/>
    <property type="match status" value="1"/>
</dbReference>
<proteinExistence type="predicted"/>
<evidence type="ECO:0000256" key="4">
    <source>
        <dbReference type="ARBA" id="ARBA00022679"/>
    </source>
</evidence>
<keyword evidence="9" id="KW-1185">Reference proteome</keyword>
<name>A0A5K7SGC4_9BACT</name>
<dbReference type="PANTHER" id="PTHR30606">
    <property type="entry name" value="LIPID A BIOSYNTHESIS LAUROYL ACYLTRANSFERASE"/>
    <property type="match status" value="1"/>
</dbReference>
<dbReference type="InterPro" id="IPR004960">
    <property type="entry name" value="LipA_acyltrans"/>
</dbReference>
<dbReference type="RefSeq" id="WP_318348767.1">
    <property type="nucleotide sequence ID" value="NZ_AP018694.1"/>
</dbReference>
<dbReference type="GO" id="GO:0009247">
    <property type="term" value="P:glycolipid biosynthetic process"/>
    <property type="evidence" value="ECO:0007669"/>
    <property type="project" value="UniProtKB-ARBA"/>
</dbReference>
<evidence type="ECO:0000256" key="2">
    <source>
        <dbReference type="ARBA" id="ARBA00022475"/>
    </source>
</evidence>
<gene>
    <name evidence="8" type="ORF">AQPE_4835</name>
</gene>
<evidence type="ECO:0000256" key="7">
    <source>
        <dbReference type="SAM" id="Phobius"/>
    </source>
</evidence>
<dbReference type="GO" id="GO:0016746">
    <property type="term" value="F:acyltransferase activity"/>
    <property type="evidence" value="ECO:0007669"/>
    <property type="project" value="UniProtKB-KW"/>
</dbReference>
<keyword evidence="4" id="KW-0808">Transferase</keyword>
<evidence type="ECO:0000256" key="5">
    <source>
        <dbReference type="ARBA" id="ARBA00023136"/>
    </source>
</evidence>
<keyword evidence="6 8" id="KW-0012">Acyltransferase</keyword>
<dbReference type="GO" id="GO:0005886">
    <property type="term" value="C:plasma membrane"/>
    <property type="evidence" value="ECO:0007669"/>
    <property type="project" value="UniProtKB-SubCell"/>
</dbReference>
<organism evidence="8 9">
    <name type="scientific">Aquipluma nitroreducens</name>
    <dbReference type="NCBI Taxonomy" id="2010828"/>
    <lineage>
        <taxon>Bacteria</taxon>
        <taxon>Pseudomonadati</taxon>
        <taxon>Bacteroidota</taxon>
        <taxon>Bacteroidia</taxon>
        <taxon>Marinilabiliales</taxon>
        <taxon>Prolixibacteraceae</taxon>
        <taxon>Aquipluma</taxon>
    </lineage>
</organism>